<sequence length="1102" mass="131779">MSLKQNYQEKDKNAQYLECFNILKQIQQIKPDKFSQKIVDTSLILQLQKLSQKIQQTKKHQLHEQTTRYQNYLPSPQFQSPSKEGNLTNQANKILQKLSYKRVLKEVFGIMCLQECIFPYFEFEELIQLRLVCKSFQDAFSQFFTQLLPQLEQTLIRYIFRNPDLDLSELKKAAYFQIPYEIREWVILDSRQCQNVIENTLYRQDIDSLKQIKKVPKQFDASFAPFCILLGIKQPIQYHKGDGKLEMSWHSQFLKITSSTNNILKFMSLDFSKITQNQIDEIIFYLNQFTFQQLENFNSSALKLFVWTRALVSLYHIDNIFKIRKPNELIGKIDNKIIESMFIIQKEKGIINKLRRIMKNDKMFKIYLDFNQIEKPKAVQDKNIHFFSLDNAQLIQQFLNYLTLKDILKLRSTNTFIKELCHVYILSCLSEQITSLERKKMLHINQIYPVLPSLYENCFFSDFFDVSSEILMKKLFLVDRHSFSRFKCQTKPSHSLEKFCKIVSIIFNIQPQQNSLQTTQQTKQISTLQQTMNQTLNQSNQRDQYFQYIKNSINSKTFESQLKQFNPFHINPEKIKECEEIAFSLESDLMKDPNQIGIIEDLQGLRLYINLLIIFYRATMPLDYCNSNIFQENLLDVYSDIYSITDSCQRLFKICYNFSLLTPENMKIIVSQAFESLQNDHQHLVTQLKKKEFSQLKHLYQRARDSKELNGDKVQLIIIELIERYNTQQRSNEVTQKIKQAKEKQEKTQNFLNYFKHFFLRNILNFLPLQDLLSFGLVSKNAFQIYNIYLHFRIHIEASQIRNLELKFENQIKSIDRKKRIYFQDSEIDYPKKEHAIQLLTEISLKDVSNLKRITKSCAGFDLFAKPVVELLNIKLEYKIVYLKKQVDYWTSLFKFMQINDFNKILQEFQVEIVETAKIKKIESYIKENQNFTIQNAFKLSESLSKLVKWIFGVLEIHKFLRRYSLCEEQEEMMDINELKIANYLDFRQKQSYKMLRYIGKHTEYQKEYEYWSQIFLKESNKQRRQKEIQIIDESKQPNSKIKRVNTQDTNQNLKKSKIDEEDEEEDSSSFQNQNYNYLNQSEQFINSKQPVQDYKMNKSAI</sequence>
<evidence type="ECO:0000313" key="4">
    <source>
        <dbReference type="Proteomes" id="UP000009168"/>
    </source>
</evidence>
<evidence type="ECO:0000259" key="2">
    <source>
        <dbReference type="Pfam" id="PF00646"/>
    </source>
</evidence>
<dbReference type="InterPro" id="IPR001810">
    <property type="entry name" value="F-box_dom"/>
</dbReference>
<name>A4VEX9_TETTS</name>
<evidence type="ECO:0000313" key="3">
    <source>
        <dbReference type="EMBL" id="EDK32079.2"/>
    </source>
</evidence>
<feature type="domain" description="F-box" evidence="2">
    <location>
        <begin position="760"/>
        <end position="782"/>
    </location>
</feature>
<dbReference type="HOGENOM" id="CLU_330536_0_0_1"/>
<keyword evidence="4" id="KW-1185">Reference proteome</keyword>
<gene>
    <name evidence="3" type="ORF">TTHERM_00548299</name>
</gene>
<feature type="region of interest" description="Disordered" evidence="1">
    <location>
        <begin position="1038"/>
        <end position="1102"/>
    </location>
</feature>
<dbReference type="AlphaFoldDB" id="A4VEX9"/>
<feature type="compositionally biased region" description="Polar residues" evidence="1">
    <location>
        <begin position="1038"/>
        <end position="1054"/>
    </location>
</feature>
<evidence type="ECO:0000256" key="1">
    <source>
        <dbReference type="SAM" id="MobiDB-lite"/>
    </source>
</evidence>
<reference evidence="4" key="1">
    <citation type="journal article" date="2006" name="PLoS Biol.">
        <title>Macronuclear genome sequence of the ciliate Tetrahymena thermophila, a model eukaryote.</title>
        <authorList>
            <person name="Eisen J.A."/>
            <person name="Coyne R.S."/>
            <person name="Wu M."/>
            <person name="Wu D."/>
            <person name="Thiagarajan M."/>
            <person name="Wortman J.R."/>
            <person name="Badger J.H."/>
            <person name="Ren Q."/>
            <person name="Amedeo P."/>
            <person name="Jones K.M."/>
            <person name="Tallon L.J."/>
            <person name="Delcher A.L."/>
            <person name="Salzberg S.L."/>
            <person name="Silva J.C."/>
            <person name="Haas B.J."/>
            <person name="Majoros W.H."/>
            <person name="Farzad M."/>
            <person name="Carlton J.M."/>
            <person name="Smith R.K. Jr."/>
            <person name="Garg J."/>
            <person name="Pearlman R.E."/>
            <person name="Karrer K.M."/>
            <person name="Sun L."/>
            <person name="Manning G."/>
            <person name="Elde N.C."/>
            <person name="Turkewitz A.P."/>
            <person name="Asai D.J."/>
            <person name="Wilkes D.E."/>
            <person name="Wang Y."/>
            <person name="Cai H."/>
            <person name="Collins K."/>
            <person name="Stewart B.A."/>
            <person name="Lee S.R."/>
            <person name="Wilamowska K."/>
            <person name="Weinberg Z."/>
            <person name="Ruzzo W.L."/>
            <person name="Wloga D."/>
            <person name="Gaertig J."/>
            <person name="Frankel J."/>
            <person name="Tsao C.-C."/>
            <person name="Gorovsky M.A."/>
            <person name="Keeling P.J."/>
            <person name="Waller R.F."/>
            <person name="Patron N.J."/>
            <person name="Cherry J.M."/>
            <person name="Stover N.A."/>
            <person name="Krieger C.J."/>
            <person name="del Toro C."/>
            <person name="Ryder H.F."/>
            <person name="Williamson S.C."/>
            <person name="Barbeau R.A."/>
            <person name="Hamilton E.P."/>
            <person name="Orias E."/>
        </authorList>
    </citation>
    <scope>NUCLEOTIDE SEQUENCE [LARGE SCALE GENOMIC DNA]</scope>
    <source>
        <strain evidence="4">SB210</strain>
    </source>
</reference>
<feature type="compositionally biased region" description="Polar residues" evidence="1">
    <location>
        <begin position="1071"/>
        <end position="1091"/>
    </location>
</feature>
<dbReference type="STRING" id="312017.A4VEX9"/>
<dbReference type="GeneID" id="7822812"/>
<organism evidence="3 4">
    <name type="scientific">Tetrahymena thermophila (strain SB210)</name>
    <dbReference type="NCBI Taxonomy" id="312017"/>
    <lineage>
        <taxon>Eukaryota</taxon>
        <taxon>Sar</taxon>
        <taxon>Alveolata</taxon>
        <taxon>Ciliophora</taxon>
        <taxon>Intramacronucleata</taxon>
        <taxon>Oligohymenophorea</taxon>
        <taxon>Hymenostomatida</taxon>
        <taxon>Tetrahymenina</taxon>
        <taxon>Tetrahymenidae</taxon>
        <taxon>Tetrahymena</taxon>
    </lineage>
</organism>
<protein>
    <recommendedName>
        <fullName evidence="2">F-box domain-containing protein</fullName>
    </recommendedName>
</protein>
<dbReference type="eggNOG" id="ENOG502SWCC">
    <property type="taxonomic scope" value="Eukaryota"/>
</dbReference>
<dbReference type="RefSeq" id="XP_001470705.2">
    <property type="nucleotide sequence ID" value="XM_001470655.2"/>
</dbReference>
<dbReference type="Proteomes" id="UP000009168">
    <property type="component" value="Unassembled WGS sequence"/>
</dbReference>
<proteinExistence type="predicted"/>
<accession>A4VEX9</accession>
<dbReference type="Gene3D" id="1.20.920.60">
    <property type="match status" value="2"/>
</dbReference>
<dbReference type="EMBL" id="GG662864">
    <property type="protein sequence ID" value="EDK32079.2"/>
    <property type="molecule type" value="Genomic_DNA"/>
</dbReference>
<dbReference type="Pfam" id="PF00646">
    <property type="entry name" value="F-box"/>
    <property type="match status" value="1"/>
</dbReference>
<dbReference type="InParanoid" id="A4VEX9"/>
<dbReference type="KEGG" id="tet:TTHERM_00548299"/>